<dbReference type="PANTHER" id="PTHR42919:SF8">
    <property type="entry name" value="N-ALPHA-ACETYLTRANSFERASE 50"/>
    <property type="match status" value="1"/>
</dbReference>
<name>A0A7J2U4L2_9CREN</name>
<dbReference type="Gene3D" id="3.40.630.30">
    <property type="match status" value="1"/>
</dbReference>
<keyword evidence="1 4" id="KW-0808">Transferase</keyword>
<evidence type="ECO:0000256" key="2">
    <source>
        <dbReference type="ARBA" id="ARBA00023315"/>
    </source>
</evidence>
<dbReference type="PANTHER" id="PTHR42919">
    <property type="entry name" value="N-ALPHA-ACETYLTRANSFERASE"/>
    <property type="match status" value="1"/>
</dbReference>
<gene>
    <name evidence="4" type="ORF">ENO26_09300</name>
</gene>
<dbReference type="CDD" id="cd04301">
    <property type="entry name" value="NAT_SF"/>
    <property type="match status" value="1"/>
</dbReference>
<dbReference type="EMBL" id="DSEU01000066">
    <property type="protein sequence ID" value="HEM67738.1"/>
    <property type="molecule type" value="Genomic_DNA"/>
</dbReference>
<comment type="caution">
    <text evidence="4">The sequence shown here is derived from an EMBL/GenBank/DDBJ whole genome shotgun (WGS) entry which is preliminary data.</text>
</comment>
<dbReference type="PROSITE" id="PS51186">
    <property type="entry name" value="GNAT"/>
    <property type="match status" value="1"/>
</dbReference>
<dbReference type="InterPro" id="IPR016181">
    <property type="entry name" value="Acyl_CoA_acyltransferase"/>
</dbReference>
<evidence type="ECO:0000256" key="1">
    <source>
        <dbReference type="ARBA" id="ARBA00022679"/>
    </source>
</evidence>
<protein>
    <submittedName>
        <fullName evidence="4">GNAT family N-acetyltransferase</fullName>
    </submittedName>
</protein>
<proteinExistence type="predicted"/>
<sequence>MESSDSDEDSSSDEDHCREVVVRKARLHDVNSIANISTSSFEYLDVEDRDWIEGVVRKRSKRARIYVAVVDDNVVGFILFYKKGDKAYIDAFAVDPRYRGMGIGRCLLSYVEKLLVGEGVEKLYLTVKNGNGTALGMYIKHGYRMASTVLILESPIDNPDNAYEAIQKPIRVAEIHEALKSKVKLLDTAIWTNFTWDVDSIIYKIIRRDQRNLIIYVGKRLAGVVTISPDKGKTVLERLAVSYYKPSESVNAVIEAVKSYIKKNALGKTIRIPVDSTKATLLRALVTAGFKITDSEYVLYKDLAERRERI</sequence>
<reference evidence="4" key="1">
    <citation type="journal article" date="2020" name="mSystems">
        <title>Genome- and Community-Level Interaction Insights into Carbon Utilization and Element Cycling Functions of Hydrothermarchaeota in Hydrothermal Sediment.</title>
        <authorList>
            <person name="Zhou Z."/>
            <person name="Liu Y."/>
            <person name="Xu W."/>
            <person name="Pan J."/>
            <person name="Luo Z.H."/>
            <person name="Li M."/>
        </authorList>
    </citation>
    <scope>NUCLEOTIDE SEQUENCE [LARGE SCALE GENOMIC DNA]</scope>
    <source>
        <strain evidence="4">SpSt-125</strain>
    </source>
</reference>
<organism evidence="4">
    <name type="scientific">Ignisphaera aggregans</name>
    <dbReference type="NCBI Taxonomy" id="334771"/>
    <lineage>
        <taxon>Archaea</taxon>
        <taxon>Thermoproteota</taxon>
        <taxon>Thermoprotei</taxon>
        <taxon>Desulfurococcales</taxon>
        <taxon>Desulfurococcaceae</taxon>
        <taxon>Ignisphaera</taxon>
    </lineage>
</organism>
<feature type="domain" description="N-acetyltransferase" evidence="3">
    <location>
        <begin position="20"/>
        <end position="170"/>
    </location>
</feature>
<dbReference type="InterPro" id="IPR051556">
    <property type="entry name" value="N-term/lysine_N-AcTrnsfr"/>
</dbReference>
<keyword evidence="2" id="KW-0012">Acyltransferase</keyword>
<accession>A0A7J2U4L2</accession>
<dbReference type="Pfam" id="PF00583">
    <property type="entry name" value="Acetyltransf_1"/>
    <property type="match status" value="1"/>
</dbReference>
<dbReference type="SUPFAM" id="SSF55729">
    <property type="entry name" value="Acyl-CoA N-acyltransferases (Nat)"/>
    <property type="match status" value="1"/>
</dbReference>
<evidence type="ECO:0000313" key="4">
    <source>
        <dbReference type="EMBL" id="HEM67738.1"/>
    </source>
</evidence>
<dbReference type="AlphaFoldDB" id="A0A7J2U4L2"/>
<evidence type="ECO:0000259" key="3">
    <source>
        <dbReference type="PROSITE" id="PS51186"/>
    </source>
</evidence>
<dbReference type="InterPro" id="IPR000182">
    <property type="entry name" value="GNAT_dom"/>
</dbReference>
<dbReference type="GO" id="GO:0016747">
    <property type="term" value="F:acyltransferase activity, transferring groups other than amino-acyl groups"/>
    <property type="evidence" value="ECO:0007669"/>
    <property type="project" value="InterPro"/>
</dbReference>